<keyword evidence="2" id="KW-0240">DNA-directed RNA polymerase</keyword>
<dbReference type="Pfam" id="PF08281">
    <property type="entry name" value="Sigma70_r4_2"/>
    <property type="match status" value="1"/>
</dbReference>
<keyword evidence="2" id="KW-0804">Transcription</keyword>
<evidence type="ECO:0000259" key="1">
    <source>
        <dbReference type="Pfam" id="PF08281"/>
    </source>
</evidence>
<dbReference type="AlphaFoldDB" id="A0A2V0QXY1"/>
<gene>
    <name evidence="2" type="ORF">KPSA1_06989</name>
</gene>
<sequence>MTSCMEQLEPVRRNCIFHAYVDGYSHQEIAQKIGAPLGTVKAWIKRSLTALRECMG</sequence>
<proteinExistence type="predicted"/>
<dbReference type="GO" id="GO:0003677">
    <property type="term" value="F:DNA binding"/>
    <property type="evidence" value="ECO:0007669"/>
    <property type="project" value="InterPro"/>
</dbReference>
<dbReference type="GO" id="GO:0000428">
    <property type="term" value="C:DNA-directed RNA polymerase complex"/>
    <property type="evidence" value="ECO:0007669"/>
    <property type="project" value="UniProtKB-KW"/>
</dbReference>
<accession>A0A2V0QXY1</accession>
<evidence type="ECO:0000313" key="3">
    <source>
        <dbReference type="Proteomes" id="UP000247480"/>
    </source>
</evidence>
<comment type="caution">
    <text evidence="2">The sequence shown here is derived from an EMBL/GenBank/DDBJ whole genome shotgun (WGS) entry which is preliminary data.</text>
</comment>
<protein>
    <submittedName>
        <fullName evidence="2">DNA-directed RNA polymerase specialized sigma subunit</fullName>
    </submittedName>
</protein>
<name>A0A2V0QXY1_PSESF</name>
<dbReference type="Proteomes" id="UP000247480">
    <property type="component" value="Unassembled WGS sequence"/>
</dbReference>
<reference evidence="2 3" key="1">
    <citation type="submission" date="2018-04" db="EMBL/GenBank/DDBJ databases">
        <title>Draft genome sequence of Pseudomonas syringae pv. actinidiae biovar 1 strains isolated from kiwifruit in Kagawa prefecture.</title>
        <authorList>
            <person name="Tabuchi M."/>
            <person name="Saito M."/>
            <person name="Fujiwara S."/>
            <person name="Sasa N."/>
            <person name="Akimitsu K."/>
            <person name="Gomi K."/>
            <person name="Konishi-Sugita S."/>
            <person name="Hamano K."/>
            <person name="Kataoka I."/>
        </authorList>
    </citation>
    <scope>NUCLEOTIDE SEQUENCE [LARGE SCALE GENOMIC DNA]</scope>
    <source>
        <strain evidence="2 3">MAFF212206</strain>
    </source>
</reference>
<feature type="domain" description="RNA polymerase sigma factor 70 region 4 type 2" evidence="1">
    <location>
        <begin position="3"/>
        <end position="51"/>
    </location>
</feature>
<dbReference type="InterPro" id="IPR013324">
    <property type="entry name" value="RNA_pol_sigma_r3/r4-like"/>
</dbReference>
<dbReference type="EMBL" id="BGJZ01000353">
    <property type="protein sequence ID" value="GBH13500.1"/>
    <property type="molecule type" value="Genomic_DNA"/>
</dbReference>
<dbReference type="InterPro" id="IPR036388">
    <property type="entry name" value="WH-like_DNA-bd_sf"/>
</dbReference>
<dbReference type="Gene3D" id="1.10.10.10">
    <property type="entry name" value="Winged helix-like DNA-binding domain superfamily/Winged helix DNA-binding domain"/>
    <property type="match status" value="1"/>
</dbReference>
<dbReference type="InterPro" id="IPR013249">
    <property type="entry name" value="RNA_pol_sigma70_r4_t2"/>
</dbReference>
<evidence type="ECO:0000313" key="2">
    <source>
        <dbReference type="EMBL" id="GBH13500.1"/>
    </source>
</evidence>
<dbReference type="GO" id="GO:0016987">
    <property type="term" value="F:sigma factor activity"/>
    <property type="evidence" value="ECO:0007669"/>
    <property type="project" value="InterPro"/>
</dbReference>
<organism evidence="2 3">
    <name type="scientific">Pseudomonas syringae pv. actinidiae</name>
    <dbReference type="NCBI Taxonomy" id="103796"/>
    <lineage>
        <taxon>Bacteria</taxon>
        <taxon>Pseudomonadati</taxon>
        <taxon>Pseudomonadota</taxon>
        <taxon>Gammaproteobacteria</taxon>
        <taxon>Pseudomonadales</taxon>
        <taxon>Pseudomonadaceae</taxon>
        <taxon>Pseudomonas</taxon>
        <taxon>Pseudomonas syringae</taxon>
    </lineage>
</organism>
<dbReference type="GO" id="GO:0006352">
    <property type="term" value="P:DNA-templated transcription initiation"/>
    <property type="evidence" value="ECO:0007669"/>
    <property type="project" value="InterPro"/>
</dbReference>
<dbReference type="SUPFAM" id="SSF88659">
    <property type="entry name" value="Sigma3 and sigma4 domains of RNA polymerase sigma factors"/>
    <property type="match status" value="1"/>
</dbReference>